<keyword evidence="14 18" id="KW-0067">ATP-binding</keyword>
<evidence type="ECO:0000256" key="18">
    <source>
        <dbReference type="HAMAP-Rule" id="MF_00079"/>
    </source>
</evidence>
<dbReference type="SUPFAM" id="SSF54913">
    <property type="entry name" value="GlnB-like"/>
    <property type="match status" value="1"/>
</dbReference>
<keyword evidence="10 18" id="KW-0328">Glycosyltransferase</keyword>
<reference evidence="21" key="1">
    <citation type="submission" date="2020-10" db="EMBL/GenBank/DDBJ databases">
        <authorList>
            <person name="Gilroy R."/>
        </authorList>
    </citation>
    <scope>NUCLEOTIDE SEQUENCE</scope>
    <source>
        <strain evidence="21">CHK152-2871</strain>
    </source>
</reference>
<comment type="activity regulation">
    <text evidence="18">Feedback inhibited by histidine.</text>
</comment>
<gene>
    <name evidence="18" type="primary">hisG</name>
    <name evidence="21" type="ORF">IAA86_08370</name>
</gene>
<dbReference type="EC" id="2.4.2.17" evidence="6 18"/>
<keyword evidence="12 18" id="KW-0479">Metal-binding</keyword>
<dbReference type="AlphaFoldDB" id="A0A9D1FJU0"/>
<dbReference type="InterPro" id="IPR001348">
    <property type="entry name" value="ATP_PRibTrfase_HisG"/>
</dbReference>
<evidence type="ECO:0000256" key="5">
    <source>
        <dbReference type="ARBA" id="ARBA00007955"/>
    </source>
</evidence>
<dbReference type="NCBIfam" id="TIGR03455">
    <property type="entry name" value="HisG_C-term"/>
    <property type="match status" value="1"/>
</dbReference>
<dbReference type="InterPro" id="IPR011322">
    <property type="entry name" value="N-reg_PII-like_a/b"/>
</dbReference>
<comment type="similarity">
    <text evidence="5 18">Belongs to the ATP phosphoribosyltransferase family. Long subfamily.</text>
</comment>
<dbReference type="PANTHER" id="PTHR21403:SF10">
    <property type="entry name" value="ATP PHOSPHORIBOSYLTRANSFERASE"/>
    <property type="match status" value="1"/>
</dbReference>
<evidence type="ECO:0000313" key="21">
    <source>
        <dbReference type="EMBL" id="HIS75017.1"/>
    </source>
</evidence>
<organism evidence="21 22">
    <name type="scientific">Candidatus Galligastranaerophilus intestinavium</name>
    <dbReference type="NCBI Taxonomy" id="2840836"/>
    <lineage>
        <taxon>Bacteria</taxon>
        <taxon>Candidatus Galligastranaerophilus</taxon>
    </lineage>
</organism>
<dbReference type="SUPFAM" id="SSF53850">
    <property type="entry name" value="Periplasmic binding protein-like II"/>
    <property type="match status" value="1"/>
</dbReference>
<keyword evidence="11 18" id="KW-0808">Transferase</keyword>
<evidence type="ECO:0000256" key="13">
    <source>
        <dbReference type="ARBA" id="ARBA00022741"/>
    </source>
</evidence>
<dbReference type="Gene3D" id="3.30.70.120">
    <property type="match status" value="1"/>
</dbReference>
<proteinExistence type="inferred from homology"/>
<dbReference type="InterPro" id="IPR013115">
    <property type="entry name" value="HisG_C"/>
</dbReference>
<evidence type="ECO:0000259" key="19">
    <source>
        <dbReference type="Pfam" id="PF01634"/>
    </source>
</evidence>
<evidence type="ECO:0000259" key="20">
    <source>
        <dbReference type="Pfam" id="PF08029"/>
    </source>
</evidence>
<dbReference type="InterPro" id="IPR013820">
    <property type="entry name" value="ATP_PRibTrfase_cat"/>
</dbReference>
<comment type="catalytic activity">
    <reaction evidence="1 18">
        <text>1-(5-phospho-beta-D-ribosyl)-ATP + diphosphate = 5-phospho-alpha-D-ribose 1-diphosphate + ATP</text>
        <dbReference type="Rhea" id="RHEA:18473"/>
        <dbReference type="ChEBI" id="CHEBI:30616"/>
        <dbReference type="ChEBI" id="CHEBI:33019"/>
        <dbReference type="ChEBI" id="CHEBI:58017"/>
        <dbReference type="ChEBI" id="CHEBI:73183"/>
        <dbReference type="EC" id="2.4.2.17"/>
    </reaction>
</comment>
<dbReference type="HAMAP" id="MF_00079">
    <property type="entry name" value="HisG_Long"/>
    <property type="match status" value="1"/>
</dbReference>
<dbReference type="PROSITE" id="PS01316">
    <property type="entry name" value="ATP_P_PHORIBOSYLTR"/>
    <property type="match status" value="1"/>
</dbReference>
<keyword evidence="16 18" id="KW-0368">Histidine biosynthesis</keyword>
<evidence type="ECO:0000256" key="3">
    <source>
        <dbReference type="ARBA" id="ARBA00004496"/>
    </source>
</evidence>
<evidence type="ECO:0000256" key="12">
    <source>
        <dbReference type="ARBA" id="ARBA00022723"/>
    </source>
</evidence>
<comment type="caution">
    <text evidence="21">The sequence shown here is derived from an EMBL/GenBank/DDBJ whole genome shotgun (WGS) entry which is preliminary data.</text>
</comment>
<accession>A0A9D1FJU0</accession>
<dbReference type="GO" id="GO:0003879">
    <property type="term" value="F:ATP phosphoribosyltransferase activity"/>
    <property type="evidence" value="ECO:0007669"/>
    <property type="project" value="UniProtKB-UniRule"/>
</dbReference>
<dbReference type="InterPro" id="IPR018198">
    <property type="entry name" value="ATP_PRibTrfase_CS"/>
</dbReference>
<keyword evidence="15 18" id="KW-0460">Magnesium</keyword>
<evidence type="ECO:0000256" key="16">
    <source>
        <dbReference type="ARBA" id="ARBA00023102"/>
    </source>
</evidence>
<comment type="cofactor">
    <cofactor evidence="2 18">
        <name>Mg(2+)</name>
        <dbReference type="ChEBI" id="CHEBI:18420"/>
    </cofactor>
</comment>
<evidence type="ECO:0000256" key="7">
    <source>
        <dbReference type="ARBA" id="ARBA00020998"/>
    </source>
</evidence>
<dbReference type="GO" id="GO:0000105">
    <property type="term" value="P:L-histidine biosynthetic process"/>
    <property type="evidence" value="ECO:0007669"/>
    <property type="project" value="UniProtKB-UniRule"/>
</dbReference>
<feature type="domain" description="ATP phosphoribosyltransferase catalytic" evidence="19">
    <location>
        <begin position="53"/>
        <end position="208"/>
    </location>
</feature>
<evidence type="ECO:0000256" key="2">
    <source>
        <dbReference type="ARBA" id="ARBA00001946"/>
    </source>
</evidence>
<dbReference type="Gene3D" id="3.40.190.10">
    <property type="entry name" value="Periplasmic binding protein-like II"/>
    <property type="match status" value="2"/>
</dbReference>
<dbReference type="GO" id="GO:0000287">
    <property type="term" value="F:magnesium ion binding"/>
    <property type="evidence" value="ECO:0007669"/>
    <property type="project" value="UniProtKB-UniRule"/>
</dbReference>
<dbReference type="FunFam" id="3.30.70.120:FF:000002">
    <property type="entry name" value="ATP phosphoribosyltransferase"/>
    <property type="match status" value="1"/>
</dbReference>
<dbReference type="FunFam" id="3.40.190.10:FF:000008">
    <property type="entry name" value="ATP phosphoribosyltransferase"/>
    <property type="match status" value="1"/>
</dbReference>
<dbReference type="Pfam" id="PF08029">
    <property type="entry name" value="HisG_C"/>
    <property type="match status" value="1"/>
</dbReference>
<dbReference type="GO" id="GO:0005524">
    <property type="term" value="F:ATP binding"/>
    <property type="evidence" value="ECO:0007669"/>
    <property type="project" value="UniProtKB-KW"/>
</dbReference>
<dbReference type="Proteomes" id="UP000886865">
    <property type="component" value="Unassembled WGS sequence"/>
</dbReference>
<evidence type="ECO:0000256" key="9">
    <source>
        <dbReference type="ARBA" id="ARBA00022605"/>
    </source>
</evidence>
<name>A0A9D1FJU0_9BACT</name>
<evidence type="ECO:0000256" key="11">
    <source>
        <dbReference type="ARBA" id="ARBA00022679"/>
    </source>
</evidence>
<sequence>MNNALKIAIPNKGRLSTKIYELLNSAGLSFGTKDERCLKIATRDGKYSLIFVRTQDIPRFLEANVADVGFTGWDVVVESQVELDKVKEFDFGACEMVVAVKDDDPYKKVEDLPDEINIATSFPNIAKKYFEKLGKKAHIIEVSGAVEITPSLGLSDVVIDITSTGSTLKSNRLRIIDKILKSSAVVVARKNLEDDKQKKLNSLMRALNSVIDAQDKKYLMVHVPKNKIDEVKSFMPGLSSPTVTQLWGDNDNVVIHVVVDKDKVYDSIDHLKAIGGKGILILTVDQMVR</sequence>
<dbReference type="EMBL" id="DVJQ01000073">
    <property type="protein sequence ID" value="HIS75017.1"/>
    <property type="molecule type" value="Genomic_DNA"/>
</dbReference>
<evidence type="ECO:0000256" key="1">
    <source>
        <dbReference type="ARBA" id="ARBA00000915"/>
    </source>
</evidence>
<evidence type="ECO:0000256" key="15">
    <source>
        <dbReference type="ARBA" id="ARBA00022842"/>
    </source>
</evidence>
<dbReference type="NCBIfam" id="TIGR00070">
    <property type="entry name" value="hisG"/>
    <property type="match status" value="1"/>
</dbReference>
<dbReference type="InterPro" id="IPR020621">
    <property type="entry name" value="ATP-PRT_HisG_long"/>
</dbReference>
<evidence type="ECO:0000256" key="6">
    <source>
        <dbReference type="ARBA" id="ARBA00011946"/>
    </source>
</evidence>
<dbReference type="PANTHER" id="PTHR21403">
    <property type="entry name" value="ATP PHOSPHORIBOSYLTRANSFERASE ATP-PRTASE"/>
    <property type="match status" value="1"/>
</dbReference>
<evidence type="ECO:0000256" key="4">
    <source>
        <dbReference type="ARBA" id="ARBA00004667"/>
    </source>
</evidence>
<protein>
    <recommendedName>
        <fullName evidence="7 18">ATP phosphoribosyltransferase</fullName>
        <shortName evidence="18">ATP-PRT</shortName>
        <shortName evidence="18">ATP-PRTase</shortName>
        <ecNumber evidence="6 18">2.4.2.17</ecNumber>
    </recommendedName>
</protein>
<reference evidence="21" key="2">
    <citation type="journal article" date="2021" name="PeerJ">
        <title>Extensive microbial diversity within the chicken gut microbiome revealed by metagenomics and culture.</title>
        <authorList>
            <person name="Gilroy R."/>
            <person name="Ravi A."/>
            <person name="Getino M."/>
            <person name="Pursley I."/>
            <person name="Horton D.L."/>
            <person name="Alikhan N.F."/>
            <person name="Baker D."/>
            <person name="Gharbi K."/>
            <person name="Hall N."/>
            <person name="Watson M."/>
            <person name="Adriaenssens E.M."/>
            <person name="Foster-Nyarko E."/>
            <person name="Jarju S."/>
            <person name="Secka A."/>
            <person name="Antonio M."/>
            <person name="Oren A."/>
            <person name="Chaudhuri R.R."/>
            <person name="La Ragione R."/>
            <person name="Hildebrand F."/>
            <person name="Pallen M.J."/>
        </authorList>
    </citation>
    <scope>NUCLEOTIDE SEQUENCE</scope>
    <source>
        <strain evidence="21">CHK152-2871</strain>
    </source>
</reference>
<comment type="subcellular location">
    <subcellularLocation>
        <location evidence="3 18">Cytoplasm</location>
    </subcellularLocation>
</comment>
<evidence type="ECO:0000256" key="10">
    <source>
        <dbReference type="ARBA" id="ARBA00022676"/>
    </source>
</evidence>
<keyword evidence="9 18" id="KW-0028">Amino-acid biosynthesis</keyword>
<dbReference type="InterPro" id="IPR015867">
    <property type="entry name" value="N-reg_PII/ATP_PRibTrfase_C"/>
</dbReference>
<dbReference type="GO" id="GO:0005737">
    <property type="term" value="C:cytoplasm"/>
    <property type="evidence" value="ECO:0007669"/>
    <property type="project" value="UniProtKB-SubCell"/>
</dbReference>
<keyword evidence="8 18" id="KW-0963">Cytoplasm</keyword>
<dbReference type="Pfam" id="PF01634">
    <property type="entry name" value="HisG"/>
    <property type="match status" value="1"/>
</dbReference>
<keyword evidence="13 18" id="KW-0547">Nucleotide-binding</keyword>
<comment type="pathway">
    <text evidence="4 18">Amino-acid biosynthesis; L-histidine biosynthesis; L-histidine from 5-phospho-alpha-D-ribose 1-diphosphate: step 1/9.</text>
</comment>
<evidence type="ECO:0000256" key="14">
    <source>
        <dbReference type="ARBA" id="ARBA00022840"/>
    </source>
</evidence>
<feature type="domain" description="Histidine biosynthesis HisG C-terminal" evidence="20">
    <location>
        <begin position="213"/>
        <end position="284"/>
    </location>
</feature>
<evidence type="ECO:0000313" key="22">
    <source>
        <dbReference type="Proteomes" id="UP000886865"/>
    </source>
</evidence>
<evidence type="ECO:0000256" key="8">
    <source>
        <dbReference type="ARBA" id="ARBA00022490"/>
    </source>
</evidence>
<comment type="function">
    <text evidence="17 18">Catalyzes the condensation of ATP and 5-phosphoribose 1-diphosphate to form N'-(5'-phosphoribosyl)-ATP (PR-ATP). Has a crucial role in the pathway because the rate of histidine biosynthesis seems to be controlled primarily by regulation of HisG enzymatic activity.</text>
</comment>
<evidence type="ECO:0000256" key="17">
    <source>
        <dbReference type="ARBA" id="ARBA00024861"/>
    </source>
</evidence>